<keyword evidence="4 9" id="KW-0812">Transmembrane</keyword>
<name>A0A8C7YGH5_9TELE</name>
<keyword evidence="12" id="KW-1185">Reference proteome</keyword>
<dbReference type="InterPro" id="IPR026028">
    <property type="entry name" value="V-type_ATPase_116kDa_su_euka"/>
</dbReference>
<dbReference type="GeneTree" id="ENSGT00950000182881"/>
<accession>A0A8C7YGH5</accession>
<evidence type="ECO:0000256" key="1">
    <source>
        <dbReference type="ARBA" id="ARBA00004141"/>
    </source>
</evidence>
<keyword evidence="6 9" id="KW-1133">Transmembrane helix</keyword>
<evidence type="ECO:0000313" key="11">
    <source>
        <dbReference type="Ensembl" id="ENSOSIP00000027325.1"/>
    </source>
</evidence>
<feature type="transmembrane region" description="Helical" evidence="9">
    <location>
        <begin position="622"/>
        <end position="647"/>
    </location>
</feature>
<comment type="similarity">
    <text evidence="2 9">Belongs to the V-ATPase 116 kDa subunit family.</text>
</comment>
<dbReference type="GO" id="GO:0000220">
    <property type="term" value="C:vacuolar proton-transporting V-type ATPase, V0 domain"/>
    <property type="evidence" value="ECO:0007669"/>
    <property type="project" value="InterPro"/>
</dbReference>
<dbReference type="PANTHER" id="PTHR11629">
    <property type="entry name" value="VACUOLAR PROTON ATPASES"/>
    <property type="match status" value="1"/>
</dbReference>
<dbReference type="GO" id="GO:0005886">
    <property type="term" value="C:plasma membrane"/>
    <property type="evidence" value="ECO:0007669"/>
    <property type="project" value="TreeGrafter"/>
</dbReference>
<reference evidence="11" key="1">
    <citation type="submission" date="2025-08" db="UniProtKB">
        <authorList>
            <consortium name="Ensembl"/>
        </authorList>
    </citation>
    <scope>IDENTIFICATION</scope>
</reference>
<organism evidence="11 12">
    <name type="scientific">Oryzias sinensis</name>
    <name type="common">Chinese medaka</name>
    <dbReference type="NCBI Taxonomy" id="183150"/>
    <lineage>
        <taxon>Eukaryota</taxon>
        <taxon>Metazoa</taxon>
        <taxon>Chordata</taxon>
        <taxon>Craniata</taxon>
        <taxon>Vertebrata</taxon>
        <taxon>Euteleostomi</taxon>
        <taxon>Actinopterygii</taxon>
        <taxon>Neopterygii</taxon>
        <taxon>Teleostei</taxon>
        <taxon>Neoteleostei</taxon>
        <taxon>Acanthomorphata</taxon>
        <taxon>Ovalentaria</taxon>
        <taxon>Atherinomorphae</taxon>
        <taxon>Beloniformes</taxon>
        <taxon>Adrianichthyidae</taxon>
        <taxon>Oryziinae</taxon>
        <taxon>Oryzias</taxon>
    </lineage>
</organism>
<evidence type="ECO:0000256" key="3">
    <source>
        <dbReference type="ARBA" id="ARBA00022448"/>
    </source>
</evidence>
<dbReference type="GO" id="GO:0051117">
    <property type="term" value="F:ATPase binding"/>
    <property type="evidence" value="ECO:0007669"/>
    <property type="project" value="TreeGrafter"/>
</dbReference>
<evidence type="ECO:0000256" key="7">
    <source>
        <dbReference type="ARBA" id="ARBA00023065"/>
    </source>
</evidence>
<dbReference type="Proteomes" id="UP000694383">
    <property type="component" value="Unplaced"/>
</dbReference>
<proteinExistence type="inferred from homology"/>
<dbReference type="GO" id="GO:0046961">
    <property type="term" value="F:proton-transporting ATPase activity, rotational mechanism"/>
    <property type="evidence" value="ECO:0007669"/>
    <property type="project" value="InterPro"/>
</dbReference>
<evidence type="ECO:0000256" key="10">
    <source>
        <dbReference type="SAM" id="Coils"/>
    </source>
</evidence>
<feature type="coiled-coil region" evidence="10">
    <location>
        <begin position="80"/>
        <end position="114"/>
    </location>
</feature>
<evidence type="ECO:0000256" key="5">
    <source>
        <dbReference type="ARBA" id="ARBA00022781"/>
    </source>
</evidence>
<dbReference type="AlphaFoldDB" id="A0A8C7YGH5"/>
<reference evidence="11" key="2">
    <citation type="submission" date="2025-09" db="UniProtKB">
        <authorList>
            <consortium name="Ensembl"/>
        </authorList>
    </citation>
    <scope>IDENTIFICATION</scope>
</reference>
<dbReference type="GO" id="GO:0007035">
    <property type="term" value="P:vacuolar acidification"/>
    <property type="evidence" value="ECO:0007669"/>
    <property type="project" value="TreeGrafter"/>
</dbReference>
<dbReference type="Pfam" id="PF01496">
    <property type="entry name" value="V_ATPase_I"/>
    <property type="match status" value="1"/>
</dbReference>
<evidence type="ECO:0000256" key="9">
    <source>
        <dbReference type="RuleBase" id="RU361189"/>
    </source>
</evidence>
<comment type="function">
    <text evidence="9">Essential component of the vacuolar proton pump (V-ATPase), a multimeric enzyme that catalyzes the translocation of protons across the membranes. Required for assembly and activity of the V-ATPase.</text>
</comment>
<feature type="transmembrane region" description="Helical" evidence="9">
    <location>
        <begin position="437"/>
        <end position="455"/>
    </location>
</feature>
<feature type="coiled-coil region" evidence="10">
    <location>
        <begin position="250"/>
        <end position="277"/>
    </location>
</feature>
<feature type="transmembrane region" description="Helical" evidence="9">
    <location>
        <begin position="392"/>
        <end position="416"/>
    </location>
</feature>
<feature type="transmembrane region" description="Helical" evidence="9">
    <location>
        <begin position="528"/>
        <end position="546"/>
    </location>
</feature>
<keyword evidence="3 9" id="KW-0813">Transport</keyword>
<evidence type="ECO:0000256" key="4">
    <source>
        <dbReference type="ARBA" id="ARBA00022692"/>
    </source>
</evidence>
<keyword evidence="10" id="KW-0175">Coiled coil</keyword>
<evidence type="ECO:0000256" key="6">
    <source>
        <dbReference type="ARBA" id="ARBA00022989"/>
    </source>
</evidence>
<evidence type="ECO:0000313" key="12">
    <source>
        <dbReference type="Proteomes" id="UP000694383"/>
    </source>
</evidence>
<keyword evidence="7 9" id="KW-0406">Ion transport</keyword>
<protein>
    <recommendedName>
        <fullName evidence="9">V-type proton ATPase subunit a</fullName>
    </recommendedName>
</protein>
<keyword evidence="8 9" id="KW-0472">Membrane</keyword>
<evidence type="ECO:0000256" key="2">
    <source>
        <dbReference type="ARBA" id="ARBA00009904"/>
    </source>
</evidence>
<feature type="transmembrane region" description="Helical" evidence="9">
    <location>
        <begin position="558"/>
        <end position="581"/>
    </location>
</feature>
<dbReference type="InterPro" id="IPR002490">
    <property type="entry name" value="V-ATPase_116kDa_su"/>
</dbReference>
<sequence length="816" mass="93486">MVFRSEEMCLAQLFLQSGSEYDCISELGELGLVEFRDLNPSVSSFQRRFVSEIKRCEEMERILGKTAADHLGFGVHTLIVMSLCEQLQRLEMELSEVAKNKEKLQRNLLELTEYTHMLKITQTFIHSRSRALGPQYEEFPTMETDSAGGCTGMQRLGAKLGFISGLIQRVKVEAFERMLWRVCKGYTILSYAEVDESLTDLDTGEIGKSVVFLISFWGDQIGQKVQKICDCYHCHLYPHPENDEERADVLDSLRTRIQDLNNVLHRTEEYLRQVLQKASESAFSWVVQVKKMKAIYHILNLCSFDVTNKCLIAEVWCPISDLAKLRGALEEGSVREATVPSFVNRIPCTDTPPTLLRSNKFTSGFQSIVEAYGVGDYREVSPAPYTIITFPFLFAVMFGDLGHGIIMSLFALWMVLTEKKQNKKRSNNEIWTTFFNGRYIILMMGLFSVYTGLIYNDCFSKSLNIFGSRWSIKAMFTNQNKTLQSNALLTMDPNVSGVFNGPYPFGIDPIWNMAVNRLSFLNSYKMKMSVIVGVIHMSFGVVLSVFNHLHFKQKFNVYLLFLPELLFLLCLFGYLVFMIFYKWFAFSARESNQAPSILIHFINMFIMQGKDIPPLYPGQVRIFLLLVAMLSVPVLLLGKPLYLYWLYRGGKGLRRRRGYERVRRASEDDNSITPSYDDDEEEGFDEFDFADVCLHQAIHTIEYCLGCISNTASYLRLWALSLAHAQLSEVLWTMVMRLGFKITTKVGVVFLVPVFGLFATLTVSILLVMEGLSAFLHALRLHWVEFQNKFYRGTGVKFLPFDFSLLPSVFEQEGLL</sequence>
<dbReference type="PANTHER" id="PTHR11629:SF71">
    <property type="entry name" value="V-TYPE PROTON ATPASE SUBUNIT A"/>
    <property type="match status" value="1"/>
</dbReference>
<dbReference type="PIRSF" id="PIRSF001293">
    <property type="entry name" value="ATP6V0A1"/>
    <property type="match status" value="1"/>
</dbReference>
<comment type="subcellular location">
    <subcellularLocation>
        <location evidence="1">Membrane</location>
        <topology evidence="1">Multi-pass membrane protein</topology>
    </subcellularLocation>
</comment>
<keyword evidence="5 9" id="KW-0375">Hydrogen ion transport</keyword>
<evidence type="ECO:0000256" key="8">
    <source>
        <dbReference type="ARBA" id="ARBA00023136"/>
    </source>
</evidence>
<feature type="transmembrane region" description="Helical" evidence="9">
    <location>
        <begin position="746"/>
        <end position="769"/>
    </location>
</feature>
<dbReference type="Ensembl" id="ENSOSIT00000028806.1">
    <property type="protein sequence ID" value="ENSOSIP00000027325.1"/>
    <property type="gene ID" value="ENSOSIG00000014217.1"/>
</dbReference>